<keyword evidence="4" id="KW-0597">Phosphoprotein</keyword>
<keyword evidence="7 14" id="KW-0297">G-protein coupled receptor</keyword>
<feature type="region of interest" description="Disordered" evidence="15">
    <location>
        <begin position="256"/>
        <end position="281"/>
    </location>
</feature>
<evidence type="ECO:0000256" key="5">
    <source>
        <dbReference type="ARBA" id="ARBA00022692"/>
    </source>
</evidence>
<keyword evidence="12 14" id="KW-0807">Transducer</keyword>
<keyword evidence="10 14" id="KW-0675">Receptor</keyword>
<evidence type="ECO:0000256" key="13">
    <source>
        <dbReference type="ARBA" id="ARBA00045624"/>
    </source>
</evidence>
<evidence type="ECO:0000256" key="9">
    <source>
        <dbReference type="ARBA" id="ARBA00023157"/>
    </source>
</evidence>
<evidence type="ECO:0000256" key="7">
    <source>
        <dbReference type="ARBA" id="ARBA00023040"/>
    </source>
</evidence>
<sequence>MESGPSPSADLLHINASSCLNSSNSSWSGLLDGDSLRINGTLTAHERLHNALLGVFLGLLSLLTVFMNLLVLYAVKREKSLHTVGNLYIVSLSVADLIVGTTVMPLNLVYLLEDEWKLGRAVCQFWLIMDYVASTASIFSLFILCLDRYRSVRQPLKYLKYRTRGKASVMISGAWLLSMMWIIPILGWRSFTHVDLKPEEENKCDTDFRFVTWFKVITAVFNFYVPSILMLCFYTNIYLAVRQHLRDRERIIHPTDSFGENENGQIVKTPEKKDSKSPQSECEAPIKLFKNHRLLDHNTLDQTYSLDEPAQTRTAPSTSHRRIAVKCQKTSLLAMTTRRLRMARKAKSCSLAPEVKQPDAEIPLRRPSAPPDEFCSEGNYELNLQASLNECHVTVPNSVSGVCDISQVSDVQRYTSALYRSYDLSHALPWADEGVEDPAIAVTLRQTWQKFIVQSRQRIQSLRIHKEHKAAKQLGFIIAAFLLCWIPYFIAFMVMAFCRECVHHDLHMFTIWLGYINSTLNPFIYPLCNGNFKRVFKNPTEASTRVARSLPPSPPLPHILVPTGSVRHEKKRRVQVPVRLLVLRRLRLLVFILVLHILLADARAIKPRDDVRVALS</sequence>
<proteinExistence type="inferred from homology"/>
<keyword evidence="9" id="KW-1015">Disulfide bond</keyword>
<feature type="transmembrane region" description="Helical" evidence="16">
    <location>
        <begin position="51"/>
        <end position="75"/>
    </location>
</feature>
<evidence type="ECO:0000256" key="16">
    <source>
        <dbReference type="SAM" id="Phobius"/>
    </source>
</evidence>
<feature type="transmembrane region" description="Helical" evidence="16">
    <location>
        <begin position="87"/>
        <end position="112"/>
    </location>
</feature>
<dbReference type="InterPro" id="IPR000276">
    <property type="entry name" value="GPCR_Rhodpsn"/>
</dbReference>
<evidence type="ECO:0000256" key="6">
    <source>
        <dbReference type="ARBA" id="ARBA00022989"/>
    </source>
</evidence>
<organism evidence="18 19">
    <name type="scientific">Scophthalmus maximus</name>
    <name type="common">Turbot</name>
    <name type="synonym">Psetta maxima</name>
    <dbReference type="NCBI Taxonomy" id="52904"/>
    <lineage>
        <taxon>Eukaryota</taxon>
        <taxon>Metazoa</taxon>
        <taxon>Chordata</taxon>
        <taxon>Craniata</taxon>
        <taxon>Vertebrata</taxon>
        <taxon>Euteleostomi</taxon>
        <taxon>Actinopterygii</taxon>
        <taxon>Neopterygii</taxon>
        <taxon>Teleostei</taxon>
        <taxon>Neoteleostei</taxon>
        <taxon>Acanthomorphata</taxon>
        <taxon>Carangaria</taxon>
        <taxon>Pleuronectiformes</taxon>
        <taxon>Pleuronectoidei</taxon>
        <taxon>Scophthalmidae</taxon>
        <taxon>Scophthalmus</taxon>
    </lineage>
</organism>
<dbReference type="AlphaFoldDB" id="A0A6A4SP42"/>
<feature type="transmembrane region" description="Helical" evidence="16">
    <location>
        <begin position="588"/>
        <end position="605"/>
    </location>
</feature>
<feature type="transmembrane region" description="Helical" evidence="16">
    <location>
        <begin position="509"/>
        <end position="528"/>
    </location>
</feature>
<keyword evidence="5 14" id="KW-0812">Transmembrane</keyword>
<dbReference type="FunFam" id="1.20.1070.10:FF:000147">
    <property type="entry name" value="Histamine H1 receptor"/>
    <property type="match status" value="1"/>
</dbReference>
<comment type="function">
    <text evidence="13">G-protein-coupled receptor for histamine, a biogenic amine that functions as an immune modulator and a neurotransmitter. Through the H1 receptor, histamine mediates the contraction of smooth muscles and increases capillary permeability due to contraction of terminal venules. Also mediates neurotransmission in the central nervous system and thereby regulates circadian rhythms, emotional and locomotor activities as well as cognitive functions.</text>
</comment>
<dbReference type="PROSITE" id="PS00237">
    <property type="entry name" value="G_PROTEIN_RECEP_F1_1"/>
    <property type="match status" value="1"/>
</dbReference>
<dbReference type="GO" id="GO:0071880">
    <property type="term" value="P:adenylate cyclase-activating adrenergic receptor signaling pathway"/>
    <property type="evidence" value="ECO:0007669"/>
    <property type="project" value="TreeGrafter"/>
</dbReference>
<feature type="compositionally biased region" description="Polar residues" evidence="15">
    <location>
        <begin position="300"/>
        <end position="318"/>
    </location>
</feature>
<dbReference type="InterPro" id="IPR000921">
    <property type="entry name" value="Histamine_H1_rcpt"/>
</dbReference>
<dbReference type="Pfam" id="PF00001">
    <property type="entry name" value="7tm_1"/>
    <property type="match status" value="1"/>
</dbReference>
<evidence type="ECO:0000256" key="1">
    <source>
        <dbReference type="ARBA" id="ARBA00004651"/>
    </source>
</evidence>
<evidence type="ECO:0000256" key="2">
    <source>
        <dbReference type="ARBA" id="ARBA00015317"/>
    </source>
</evidence>
<dbReference type="SUPFAM" id="SSF81321">
    <property type="entry name" value="Family A G protein-coupled receptor-like"/>
    <property type="match status" value="1"/>
</dbReference>
<feature type="domain" description="G-protein coupled receptors family 1 profile" evidence="17">
    <location>
        <begin position="67"/>
        <end position="525"/>
    </location>
</feature>
<name>A0A6A4SP42_SCOMX</name>
<evidence type="ECO:0000313" key="18">
    <source>
        <dbReference type="EMBL" id="KAF0034469.1"/>
    </source>
</evidence>
<evidence type="ECO:0000256" key="10">
    <source>
        <dbReference type="ARBA" id="ARBA00023170"/>
    </source>
</evidence>
<evidence type="ECO:0000256" key="3">
    <source>
        <dbReference type="ARBA" id="ARBA00022475"/>
    </source>
</evidence>
<keyword evidence="8 16" id="KW-0472">Membrane</keyword>
<gene>
    <name evidence="18" type="ORF">F2P81_012227</name>
</gene>
<dbReference type="Gene3D" id="1.20.1070.10">
    <property type="entry name" value="Rhodopsin 7-helix transmembrane proteins"/>
    <property type="match status" value="2"/>
</dbReference>
<evidence type="ECO:0000259" key="17">
    <source>
        <dbReference type="PROSITE" id="PS50262"/>
    </source>
</evidence>
<dbReference type="GO" id="GO:0043114">
    <property type="term" value="P:regulation of vascular permeability"/>
    <property type="evidence" value="ECO:0007669"/>
    <property type="project" value="InterPro"/>
</dbReference>
<evidence type="ECO:0000256" key="14">
    <source>
        <dbReference type="RuleBase" id="RU000688"/>
    </source>
</evidence>
<dbReference type="PANTHER" id="PTHR24248">
    <property type="entry name" value="ADRENERGIC RECEPTOR-RELATED G-PROTEIN COUPLED RECEPTOR"/>
    <property type="match status" value="1"/>
</dbReference>
<evidence type="ECO:0000256" key="12">
    <source>
        <dbReference type="ARBA" id="ARBA00023224"/>
    </source>
</evidence>
<dbReference type="InterPro" id="IPR017452">
    <property type="entry name" value="GPCR_Rhodpsn_7TM"/>
</dbReference>
<accession>A0A6A4SP42</accession>
<reference evidence="18 19" key="1">
    <citation type="submission" date="2019-06" db="EMBL/GenBank/DDBJ databases">
        <title>Draft genomes of female and male turbot (Scophthalmus maximus).</title>
        <authorList>
            <person name="Xu H."/>
            <person name="Xu X.-W."/>
            <person name="Shao C."/>
            <person name="Chen S."/>
        </authorList>
    </citation>
    <scope>NUCLEOTIDE SEQUENCE [LARGE SCALE GENOMIC DNA]</scope>
    <source>
        <strain evidence="18">Ysfricsl-2016a</strain>
        <tissue evidence="18">Blood</tissue>
    </source>
</reference>
<dbReference type="FunFam" id="1.20.1070.10:FF:000189">
    <property type="entry name" value="Histamine H1 receptor"/>
    <property type="match status" value="1"/>
</dbReference>
<dbReference type="PROSITE" id="PS50262">
    <property type="entry name" value="G_PROTEIN_RECEP_F1_2"/>
    <property type="match status" value="1"/>
</dbReference>
<keyword evidence="3" id="KW-1003">Cell membrane</keyword>
<feature type="region of interest" description="Disordered" evidence="15">
    <location>
        <begin position="300"/>
        <end position="321"/>
    </location>
</feature>
<keyword evidence="11" id="KW-0325">Glycoprotein</keyword>
<evidence type="ECO:0000256" key="4">
    <source>
        <dbReference type="ARBA" id="ARBA00022553"/>
    </source>
</evidence>
<evidence type="ECO:0000256" key="15">
    <source>
        <dbReference type="SAM" id="MobiDB-lite"/>
    </source>
</evidence>
<evidence type="ECO:0000256" key="8">
    <source>
        <dbReference type="ARBA" id="ARBA00023136"/>
    </source>
</evidence>
<comment type="subcellular location">
    <subcellularLocation>
        <location evidence="1">Cell membrane</location>
        <topology evidence="1">Multi-pass membrane protein</topology>
    </subcellularLocation>
</comment>
<dbReference type="Proteomes" id="UP000438429">
    <property type="component" value="Unassembled WGS sequence"/>
</dbReference>
<dbReference type="GO" id="GO:0005886">
    <property type="term" value="C:plasma membrane"/>
    <property type="evidence" value="ECO:0007669"/>
    <property type="project" value="UniProtKB-SubCell"/>
</dbReference>
<protein>
    <recommendedName>
        <fullName evidence="2">Histamine H1 receptor</fullName>
    </recommendedName>
</protein>
<evidence type="ECO:0000313" key="19">
    <source>
        <dbReference type="Proteomes" id="UP000438429"/>
    </source>
</evidence>
<dbReference type="PANTHER" id="PTHR24248:SF204">
    <property type="entry name" value="HISTAMINE H1 RECEPTOR"/>
    <property type="match status" value="1"/>
</dbReference>
<keyword evidence="6 16" id="KW-1133">Transmembrane helix</keyword>
<dbReference type="EMBL" id="VEVO01000011">
    <property type="protein sequence ID" value="KAF0034469.1"/>
    <property type="molecule type" value="Genomic_DNA"/>
</dbReference>
<feature type="transmembrane region" description="Helical" evidence="16">
    <location>
        <begin position="124"/>
        <end position="146"/>
    </location>
</feature>
<evidence type="ECO:0000256" key="11">
    <source>
        <dbReference type="ARBA" id="ARBA00023180"/>
    </source>
</evidence>
<dbReference type="PRINTS" id="PR00530">
    <property type="entry name" value="HISTAMINEH1R"/>
</dbReference>
<feature type="transmembrane region" description="Helical" evidence="16">
    <location>
        <begin position="167"/>
        <end position="188"/>
    </location>
</feature>
<dbReference type="PRINTS" id="PR00237">
    <property type="entry name" value="GPCRRHODOPSN"/>
</dbReference>
<feature type="transmembrane region" description="Helical" evidence="16">
    <location>
        <begin position="223"/>
        <end position="241"/>
    </location>
</feature>
<dbReference type="GO" id="GO:0004969">
    <property type="term" value="F:histamine receptor activity"/>
    <property type="evidence" value="ECO:0007669"/>
    <property type="project" value="InterPro"/>
</dbReference>
<dbReference type="GO" id="GO:0045907">
    <property type="term" value="P:positive regulation of vasoconstriction"/>
    <property type="evidence" value="ECO:0007669"/>
    <property type="project" value="InterPro"/>
</dbReference>
<comment type="similarity">
    <text evidence="14">Belongs to the G-protein coupled receptor 1 family.</text>
</comment>
<dbReference type="GO" id="GO:0043410">
    <property type="term" value="P:positive regulation of MAPK cascade"/>
    <property type="evidence" value="ECO:0007669"/>
    <property type="project" value="TreeGrafter"/>
</dbReference>
<feature type="transmembrane region" description="Helical" evidence="16">
    <location>
        <begin position="474"/>
        <end position="497"/>
    </location>
</feature>
<comment type="caution">
    <text evidence="18">The sequence shown here is derived from an EMBL/GenBank/DDBJ whole genome shotgun (WGS) entry which is preliminary data.</text>
</comment>